<dbReference type="GO" id="GO:0003735">
    <property type="term" value="F:structural constituent of ribosome"/>
    <property type="evidence" value="ECO:0007669"/>
    <property type="project" value="InterPro"/>
</dbReference>
<dbReference type="PATRIC" id="fig|1703775.3.peg.2782"/>
<comment type="similarity">
    <text evidence="1 5">Belongs to the universal ribosomal protein uL13 family.</text>
</comment>
<dbReference type="FunFam" id="3.90.1180.10:FF:000001">
    <property type="entry name" value="50S ribosomal protein L13"/>
    <property type="match status" value="1"/>
</dbReference>
<comment type="subunit">
    <text evidence="5">Part of the 50S ribosomal subunit.</text>
</comment>
<gene>
    <name evidence="5" type="primary">rplM</name>
    <name evidence="6" type="ORF">AMJ44_01980</name>
</gene>
<evidence type="ECO:0000313" key="7">
    <source>
        <dbReference type="Proteomes" id="UP000051861"/>
    </source>
</evidence>
<dbReference type="GO" id="GO:0003729">
    <property type="term" value="F:mRNA binding"/>
    <property type="evidence" value="ECO:0007669"/>
    <property type="project" value="TreeGrafter"/>
</dbReference>
<evidence type="ECO:0000256" key="3">
    <source>
        <dbReference type="ARBA" id="ARBA00023274"/>
    </source>
</evidence>
<dbReference type="HAMAP" id="MF_01366">
    <property type="entry name" value="Ribosomal_uL13"/>
    <property type="match status" value="1"/>
</dbReference>
<dbReference type="NCBIfam" id="TIGR01066">
    <property type="entry name" value="rplM_bact"/>
    <property type="match status" value="1"/>
</dbReference>
<proteinExistence type="inferred from homology"/>
<dbReference type="InterPro" id="IPR005823">
    <property type="entry name" value="Ribosomal_uL13_bac-type"/>
</dbReference>
<dbReference type="InterPro" id="IPR036899">
    <property type="entry name" value="Ribosomal_uL13_sf"/>
</dbReference>
<dbReference type="PANTHER" id="PTHR11545">
    <property type="entry name" value="RIBOSOMAL PROTEIN L13"/>
    <property type="match status" value="1"/>
</dbReference>
<evidence type="ECO:0000256" key="4">
    <source>
        <dbReference type="ARBA" id="ARBA00035201"/>
    </source>
</evidence>
<keyword evidence="2 5" id="KW-0689">Ribosomal protein</keyword>
<evidence type="ECO:0000313" key="6">
    <source>
        <dbReference type="EMBL" id="KPJ69858.1"/>
    </source>
</evidence>
<reference evidence="6 7" key="1">
    <citation type="journal article" date="2015" name="Microbiome">
        <title>Genomic resolution of linkages in carbon, nitrogen, and sulfur cycling among widespread estuary sediment bacteria.</title>
        <authorList>
            <person name="Baker B.J."/>
            <person name="Lazar C.S."/>
            <person name="Teske A.P."/>
            <person name="Dick G.J."/>
        </authorList>
    </citation>
    <scope>NUCLEOTIDE SEQUENCE [LARGE SCALE GENOMIC DNA]</scope>
    <source>
        <strain evidence="6">DG_54_3</strain>
    </source>
</reference>
<dbReference type="Gene3D" id="3.90.1180.10">
    <property type="entry name" value="Ribosomal protein L13"/>
    <property type="match status" value="1"/>
</dbReference>
<organism evidence="6 7">
    <name type="scientific">candidate division WOR-1 bacterium DG_54_3</name>
    <dbReference type="NCBI Taxonomy" id="1703775"/>
    <lineage>
        <taxon>Bacteria</taxon>
        <taxon>Bacillati</taxon>
        <taxon>Saganbacteria</taxon>
    </lineage>
</organism>
<dbReference type="Pfam" id="PF00572">
    <property type="entry name" value="Ribosomal_L13"/>
    <property type="match status" value="1"/>
</dbReference>
<protein>
    <recommendedName>
        <fullName evidence="4 5">Large ribosomal subunit protein uL13</fullName>
    </recommendedName>
</protein>
<dbReference type="GO" id="GO:0022625">
    <property type="term" value="C:cytosolic large ribosomal subunit"/>
    <property type="evidence" value="ECO:0007669"/>
    <property type="project" value="TreeGrafter"/>
</dbReference>
<comment type="function">
    <text evidence="5">This protein is one of the early assembly proteins of the 50S ribosomal subunit, although it is not seen to bind rRNA by itself. It is important during the early stages of 50S assembly.</text>
</comment>
<dbReference type="PIRSF" id="PIRSF002181">
    <property type="entry name" value="Ribosomal_L13"/>
    <property type="match status" value="1"/>
</dbReference>
<evidence type="ECO:0000256" key="5">
    <source>
        <dbReference type="HAMAP-Rule" id="MF_01366"/>
    </source>
</evidence>
<dbReference type="InterPro" id="IPR005822">
    <property type="entry name" value="Ribosomal_uL13"/>
</dbReference>
<dbReference type="GO" id="GO:0017148">
    <property type="term" value="P:negative regulation of translation"/>
    <property type="evidence" value="ECO:0007669"/>
    <property type="project" value="TreeGrafter"/>
</dbReference>
<sequence length="145" mass="16704">MKKNQTVFAKKEEIKRGWYLVDANQKVLGRMSTKIATYLRGKHKPIFSPHVDCGDYVVVINAAKVRITGRKEKQKLYFTHSGYPAGDKLISFEKMIEKSPEEVIRLSVAGMLPKNRLGRQMLKKLKIYSGAEHPHQEQKLHKLEV</sequence>
<dbReference type="PANTHER" id="PTHR11545:SF2">
    <property type="entry name" value="LARGE RIBOSOMAL SUBUNIT PROTEIN UL13M"/>
    <property type="match status" value="1"/>
</dbReference>
<dbReference type="EMBL" id="LIZX01000012">
    <property type="protein sequence ID" value="KPJ69858.1"/>
    <property type="molecule type" value="Genomic_DNA"/>
</dbReference>
<dbReference type="Proteomes" id="UP000051861">
    <property type="component" value="Unassembled WGS sequence"/>
</dbReference>
<evidence type="ECO:0000256" key="1">
    <source>
        <dbReference type="ARBA" id="ARBA00006227"/>
    </source>
</evidence>
<evidence type="ECO:0000256" key="2">
    <source>
        <dbReference type="ARBA" id="ARBA00022980"/>
    </source>
</evidence>
<dbReference type="CDD" id="cd00392">
    <property type="entry name" value="Ribosomal_L13"/>
    <property type="match status" value="1"/>
</dbReference>
<dbReference type="SUPFAM" id="SSF52161">
    <property type="entry name" value="Ribosomal protein L13"/>
    <property type="match status" value="1"/>
</dbReference>
<name>A0A0S7Y533_UNCSA</name>
<accession>A0A0S7Y533</accession>
<keyword evidence="3 5" id="KW-0687">Ribonucleoprotein</keyword>
<comment type="caution">
    <text evidence="6">The sequence shown here is derived from an EMBL/GenBank/DDBJ whole genome shotgun (WGS) entry which is preliminary data.</text>
</comment>
<dbReference type="GO" id="GO:0006412">
    <property type="term" value="P:translation"/>
    <property type="evidence" value="ECO:0007669"/>
    <property type="project" value="UniProtKB-UniRule"/>
</dbReference>
<dbReference type="AlphaFoldDB" id="A0A0S7Y533"/>